<evidence type="ECO:0000256" key="4">
    <source>
        <dbReference type="ARBA" id="ARBA00023235"/>
    </source>
</evidence>
<dbReference type="InterPro" id="IPR047581">
    <property type="entry name" value="EcSI_cupin"/>
</dbReference>
<dbReference type="AlphaFoldDB" id="A0AAU8A5V9"/>
<evidence type="ECO:0000256" key="7">
    <source>
        <dbReference type="ARBA" id="ARBA00044951"/>
    </source>
</evidence>
<evidence type="ECO:0000256" key="2">
    <source>
        <dbReference type="ARBA" id="ARBA00022723"/>
    </source>
</evidence>
<dbReference type="Gene3D" id="2.60.120.10">
    <property type="entry name" value="Jelly Rolls"/>
    <property type="match status" value="1"/>
</dbReference>
<sequence>MKRSYVNELIRKTEAALSENKIALPEFSRFGLKEWEACRSRMGTVKKTMLGWDITDYGRGEFEKLGTVLFTIRNGDQSDASVGTPYAEKLLFVLDGQRLPLHCHRKKTEDIINRGGGDMFMILYGSDANGGVDRESDVTLYCDGMPKTVKAGERFIVTRGNSVTLTPGIYHIFGAEAGRGDLIAWEVSSINDDNTDNYFAEEVSRFAGIEEDEPPLRILCNEYEAFLPE</sequence>
<dbReference type="RefSeq" id="WP_079546608.1">
    <property type="nucleotide sequence ID" value="NZ_CP117826.1"/>
</dbReference>
<dbReference type="Pfam" id="PF07385">
    <property type="entry name" value="Lyx_isomer"/>
    <property type="match status" value="1"/>
</dbReference>
<evidence type="ECO:0000256" key="8">
    <source>
        <dbReference type="ARBA" id="ARBA00044972"/>
    </source>
</evidence>
<keyword evidence="5" id="KW-0119">Carbohydrate metabolism</keyword>
<dbReference type="InterPro" id="IPR010864">
    <property type="entry name" value="D-lyxose_isomer"/>
</dbReference>
<gene>
    <name evidence="9" type="ORF">PUP29_06780</name>
</gene>
<protein>
    <recommendedName>
        <fullName evidence="8">D-lyxose ketol-isomerase</fullName>
        <ecNumber evidence="8">5.3.1.15</ecNumber>
    </recommendedName>
</protein>
<keyword evidence="4 9" id="KW-0413">Isomerase</keyword>
<accession>A0AAU8A5V9</accession>
<keyword evidence="2" id="KW-0479">Metal-binding</keyword>
<evidence type="ECO:0000313" key="9">
    <source>
        <dbReference type="EMBL" id="XCC61242.1"/>
    </source>
</evidence>
<reference evidence="9" key="1">
    <citation type="submission" date="2023-02" db="EMBL/GenBank/DDBJ databases">
        <title>Gut commensal Christensenella minuta modulates host metabolism via a new class of secondary bile acids.</title>
        <authorList>
            <person name="Liu C."/>
        </authorList>
    </citation>
    <scope>NUCLEOTIDE SEQUENCE</scope>
    <source>
        <strain evidence="9">CA70</strain>
    </source>
</reference>
<dbReference type="EMBL" id="CP117826">
    <property type="protein sequence ID" value="XCC61242.1"/>
    <property type="molecule type" value="Genomic_DNA"/>
</dbReference>
<keyword evidence="3" id="KW-0464">Manganese</keyword>
<evidence type="ECO:0000256" key="5">
    <source>
        <dbReference type="ARBA" id="ARBA00023277"/>
    </source>
</evidence>
<dbReference type="GO" id="GO:0047828">
    <property type="term" value="F:D-lyxose ketol-isomerase activity"/>
    <property type="evidence" value="ECO:0007669"/>
    <property type="project" value="UniProtKB-EC"/>
</dbReference>
<evidence type="ECO:0000256" key="3">
    <source>
        <dbReference type="ARBA" id="ARBA00023211"/>
    </source>
</evidence>
<dbReference type="CDD" id="cd20309">
    <property type="entry name" value="cupin_EcSI"/>
    <property type="match status" value="1"/>
</dbReference>
<proteinExistence type="inferred from homology"/>
<organism evidence="9">
    <name type="scientific">Christensenella massiliensis</name>
    <dbReference type="NCBI Taxonomy" id="1805714"/>
    <lineage>
        <taxon>Bacteria</taxon>
        <taxon>Bacillati</taxon>
        <taxon>Bacillota</taxon>
        <taxon>Clostridia</taxon>
        <taxon>Christensenellales</taxon>
        <taxon>Christensenellaceae</taxon>
        <taxon>Christensenella</taxon>
    </lineage>
</organism>
<comment type="cofactor">
    <cofactor evidence="1">
        <name>Mn(2+)</name>
        <dbReference type="ChEBI" id="CHEBI:29035"/>
    </cofactor>
</comment>
<dbReference type="GO" id="GO:0046872">
    <property type="term" value="F:metal ion binding"/>
    <property type="evidence" value="ECO:0007669"/>
    <property type="project" value="UniProtKB-KW"/>
</dbReference>
<evidence type="ECO:0000256" key="6">
    <source>
        <dbReference type="ARBA" id="ARBA00044907"/>
    </source>
</evidence>
<dbReference type="EC" id="5.3.1.15" evidence="8"/>
<evidence type="ECO:0000256" key="1">
    <source>
        <dbReference type="ARBA" id="ARBA00001936"/>
    </source>
</evidence>
<comment type="similarity">
    <text evidence="7">Belongs to the D-lyxose ketol-isomerase family.</text>
</comment>
<dbReference type="InterPro" id="IPR014710">
    <property type="entry name" value="RmlC-like_jellyroll"/>
</dbReference>
<comment type="catalytic activity">
    <reaction evidence="6">
        <text>D-lyxose = D-xylulose</text>
        <dbReference type="Rhea" id="RHEA:14201"/>
        <dbReference type="ChEBI" id="CHEBI:16789"/>
        <dbReference type="ChEBI" id="CHEBI:17140"/>
        <dbReference type="EC" id="5.3.1.15"/>
    </reaction>
</comment>
<name>A0AAU8A5V9_9FIRM</name>